<evidence type="ECO:0000256" key="1">
    <source>
        <dbReference type="ARBA" id="ARBA00023125"/>
    </source>
</evidence>
<dbReference type="GO" id="GO:0000976">
    <property type="term" value="F:transcription cis-regulatory region binding"/>
    <property type="evidence" value="ECO:0007669"/>
    <property type="project" value="TreeGrafter"/>
</dbReference>
<protein>
    <submittedName>
        <fullName evidence="5">TetR/AcrR family transcriptional regulator</fullName>
    </submittedName>
</protein>
<dbReference type="SUPFAM" id="SSF46689">
    <property type="entry name" value="Homeodomain-like"/>
    <property type="match status" value="1"/>
</dbReference>
<gene>
    <name evidence="5" type="ORF">KDA27_03230</name>
</gene>
<dbReference type="PROSITE" id="PS50977">
    <property type="entry name" value="HTH_TETR_2"/>
    <property type="match status" value="1"/>
</dbReference>
<dbReference type="InterPro" id="IPR050109">
    <property type="entry name" value="HTH-type_TetR-like_transc_reg"/>
</dbReference>
<reference evidence="5" key="2">
    <citation type="journal article" date="2021" name="Microbiome">
        <title>Successional dynamics and alternative stable states in a saline activated sludge microbial community over 9 years.</title>
        <authorList>
            <person name="Wang Y."/>
            <person name="Ye J."/>
            <person name="Ju F."/>
            <person name="Liu L."/>
            <person name="Boyd J.A."/>
            <person name="Deng Y."/>
            <person name="Parks D.H."/>
            <person name="Jiang X."/>
            <person name="Yin X."/>
            <person name="Woodcroft B.J."/>
            <person name="Tyson G.W."/>
            <person name="Hugenholtz P."/>
            <person name="Polz M.F."/>
            <person name="Zhang T."/>
        </authorList>
    </citation>
    <scope>NUCLEOTIDE SEQUENCE</scope>
    <source>
        <strain evidence="5">HKST-UBA02</strain>
    </source>
</reference>
<evidence type="ECO:0000313" key="5">
    <source>
        <dbReference type="EMBL" id="MCA9754788.1"/>
    </source>
</evidence>
<evidence type="ECO:0000256" key="2">
    <source>
        <dbReference type="PROSITE-ProRule" id="PRU00335"/>
    </source>
</evidence>
<reference evidence="5" key="1">
    <citation type="submission" date="2020-04" db="EMBL/GenBank/DDBJ databases">
        <authorList>
            <person name="Zhang T."/>
        </authorList>
    </citation>
    <scope>NUCLEOTIDE SEQUENCE</scope>
    <source>
        <strain evidence="5">HKST-UBA02</strain>
    </source>
</reference>
<dbReference type="Gene3D" id="1.10.357.10">
    <property type="entry name" value="Tetracycline Repressor, domain 2"/>
    <property type="match status" value="1"/>
</dbReference>
<dbReference type="PRINTS" id="PR00455">
    <property type="entry name" value="HTHTETR"/>
</dbReference>
<comment type="caution">
    <text evidence="5">The sequence shown here is derived from an EMBL/GenBank/DDBJ whole genome shotgun (WGS) entry which is preliminary data.</text>
</comment>
<feature type="DNA-binding region" description="H-T-H motif" evidence="2">
    <location>
        <begin position="46"/>
        <end position="65"/>
    </location>
</feature>
<dbReference type="GO" id="GO:0003700">
    <property type="term" value="F:DNA-binding transcription factor activity"/>
    <property type="evidence" value="ECO:0007669"/>
    <property type="project" value="TreeGrafter"/>
</dbReference>
<organism evidence="5 6">
    <name type="scientific">Eiseniibacteriota bacterium</name>
    <dbReference type="NCBI Taxonomy" id="2212470"/>
    <lineage>
        <taxon>Bacteria</taxon>
        <taxon>Candidatus Eiseniibacteriota</taxon>
    </lineage>
</organism>
<evidence type="ECO:0000256" key="3">
    <source>
        <dbReference type="SAM" id="MobiDB-lite"/>
    </source>
</evidence>
<evidence type="ECO:0000313" key="6">
    <source>
        <dbReference type="Proteomes" id="UP000739538"/>
    </source>
</evidence>
<dbReference type="PANTHER" id="PTHR30055">
    <property type="entry name" value="HTH-TYPE TRANSCRIPTIONAL REGULATOR RUTR"/>
    <property type="match status" value="1"/>
</dbReference>
<dbReference type="SUPFAM" id="SSF48498">
    <property type="entry name" value="Tetracyclin repressor-like, C-terminal domain"/>
    <property type="match status" value="1"/>
</dbReference>
<dbReference type="Pfam" id="PF00440">
    <property type="entry name" value="TetR_N"/>
    <property type="match status" value="1"/>
</dbReference>
<dbReference type="EMBL" id="JAGQHS010000009">
    <property type="protein sequence ID" value="MCA9754788.1"/>
    <property type="molecule type" value="Genomic_DNA"/>
</dbReference>
<dbReference type="InterPro" id="IPR036271">
    <property type="entry name" value="Tet_transcr_reg_TetR-rel_C_sf"/>
</dbReference>
<dbReference type="Gene3D" id="1.10.10.60">
    <property type="entry name" value="Homeodomain-like"/>
    <property type="match status" value="1"/>
</dbReference>
<feature type="domain" description="HTH tetR-type" evidence="4">
    <location>
        <begin position="23"/>
        <end position="83"/>
    </location>
</feature>
<dbReference type="Proteomes" id="UP000739538">
    <property type="component" value="Unassembled WGS sequence"/>
</dbReference>
<proteinExistence type="predicted"/>
<dbReference type="PANTHER" id="PTHR30055:SF223">
    <property type="entry name" value="HTH-TYPE TRANSCRIPTIONAL REGULATOR UIDR"/>
    <property type="match status" value="1"/>
</dbReference>
<sequence>MKRQATTNAVTSPNGAKKRLSGEDRRAQILDVAGTVFAEEGFAGAKIRQIAKACGVTEALLYRFFPSKEVLFQETLGAKVAAADVQSFLDTLPNDLTLEEVFGRVARRILEVGIGDEILHKLLLAASLSGVPETRSLYVTWRLPYIEFLQQIVARGVERGELRPVDPLLTARAFVGLVMDCVISCHLWNDAGESVLEPDALISNNVPTFVRGLRREDD</sequence>
<evidence type="ECO:0000259" key="4">
    <source>
        <dbReference type="PROSITE" id="PS50977"/>
    </source>
</evidence>
<dbReference type="InterPro" id="IPR009057">
    <property type="entry name" value="Homeodomain-like_sf"/>
</dbReference>
<keyword evidence="1 2" id="KW-0238">DNA-binding</keyword>
<feature type="region of interest" description="Disordered" evidence="3">
    <location>
        <begin position="1"/>
        <end position="22"/>
    </location>
</feature>
<feature type="compositionally biased region" description="Polar residues" evidence="3">
    <location>
        <begin position="1"/>
        <end position="14"/>
    </location>
</feature>
<accession>A0A956NBB6</accession>
<dbReference type="AlphaFoldDB" id="A0A956NBB6"/>
<dbReference type="InterPro" id="IPR001647">
    <property type="entry name" value="HTH_TetR"/>
</dbReference>
<name>A0A956NBB6_UNCEI</name>